<organism evidence="4 5">
    <name type="scientific">candidate division KD3-62 bacterium DG_56</name>
    <dbReference type="NCBI Taxonomy" id="1704032"/>
    <lineage>
        <taxon>Bacteria</taxon>
        <taxon>candidate division KD3-62</taxon>
    </lineage>
</organism>
<keyword evidence="2" id="KW-0812">Transmembrane</keyword>
<gene>
    <name evidence="4" type="ORF">AMK68_02480</name>
</gene>
<evidence type="ECO:0000256" key="1">
    <source>
        <dbReference type="ARBA" id="ARBA00009670"/>
    </source>
</evidence>
<evidence type="ECO:0000313" key="5">
    <source>
        <dbReference type="Proteomes" id="UP000052020"/>
    </source>
</evidence>
<feature type="transmembrane region" description="Helical" evidence="2">
    <location>
        <begin position="530"/>
        <end position="552"/>
    </location>
</feature>
<feature type="domain" description="ABC1 atypical kinase-like" evidence="3">
    <location>
        <begin position="98"/>
        <end position="340"/>
    </location>
</feature>
<dbReference type="InterPro" id="IPR050154">
    <property type="entry name" value="UbiB_kinase"/>
</dbReference>
<dbReference type="AlphaFoldDB" id="A0A0S7XQE2"/>
<dbReference type="Proteomes" id="UP000052020">
    <property type="component" value="Unassembled WGS sequence"/>
</dbReference>
<name>A0A0S7XQE2_9BACT</name>
<comment type="caution">
    <text evidence="4">The sequence shown here is derived from an EMBL/GenBank/DDBJ whole genome shotgun (WGS) entry which is preliminary data.</text>
</comment>
<dbReference type="SUPFAM" id="SSF56112">
    <property type="entry name" value="Protein kinase-like (PK-like)"/>
    <property type="match status" value="1"/>
</dbReference>
<sequence length="556" mass="62296">MRLRLLDAFRDANRARQILHILVFKYGFHRIAAQLGLVRMLPFRRWRLRAQQRYQQMNPGERLRLAMADLGPAFIKLAQALSTRADFVPTVIGNELRRLQDQVPPVEFPAIEGVLREELGPDWESRFLTFQREPVAAASIGQVYAASLTDGRPVMVKVQRPEVAEAIETDLRFVDDLAGVIHSRVPAMRRYALPEFAREFADILHDELDYVVEAHNAEVMAGLLSDDSRIIMPRVIADQTTRRVLTTERLTGTRLDPDSLRARGFDPCQVAESYALAILEMIFEHGFFHGDPHQGNVVVLDDGRIGFLDLGMVGRLPSGSVEGLRELLVSMFGLDAGAVIDVCTELGAAGDEVDLQGARRALARLLTRYYFLPREHTRLGEVLGNTLRLVNDYDIRLPSEFTLVAKTLLVAEGVATQVNPDFDYNDVARPLVARVQRQERSPDRALRELWRTLREARRQMMTIPRRLSRLMGEVESGALRLRIKQEGLAQTHALHAALAHRVAASILIGASLVAYVLWATSSAGRAWPASWLTAVGGVVGLLAGVSLLYFVLRSRR</sequence>
<comment type="similarity">
    <text evidence="1">Belongs to the protein kinase superfamily. ADCK protein kinase family.</text>
</comment>
<dbReference type="PATRIC" id="fig|1704032.3.peg.288"/>
<dbReference type="InterPro" id="IPR011009">
    <property type="entry name" value="Kinase-like_dom_sf"/>
</dbReference>
<keyword evidence="2" id="KW-0472">Membrane</keyword>
<evidence type="ECO:0000313" key="4">
    <source>
        <dbReference type="EMBL" id="KPJ64060.1"/>
    </source>
</evidence>
<protein>
    <recommendedName>
        <fullName evidence="3">ABC1 atypical kinase-like domain-containing protein</fullName>
    </recommendedName>
</protein>
<evidence type="ECO:0000259" key="3">
    <source>
        <dbReference type="Pfam" id="PF03109"/>
    </source>
</evidence>
<reference evidence="4 5" key="1">
    <citation type="journal article" date="2015" name="Microbiome">
        <title>Genomic resolution of linkages in carbon, nitrogen, and sulfur cycling among widespread estuary sediment bacteria.</title>
        <authorList>
            <person name="Baker B.J."/>
            <person name="Lazar C.S."/>
            <person name="Teske A.P."/>
            <person name="Dick G.J."/>
        </authorList>
    </citation>
    <scope>NUCLEOTIDE SEQUENCE [LARGE SCALE GENOMIC DNA]</scope>
    <source>
        <strain evidence="4">DG_56</strain>
    </source>
</reference>
<feature type="transmembrane region" description="Helical" evidence="2">
    <location>
        <begin position="498"/>
        <end position="518"/>
    </location>
</feature>
<keyword evidence="2" id="KW-1133">Transmembrane helix</keyword>
<dbReference type="EMBL" id="LIZY01000045">
    <property type="protein sequence ID" value="KPJ64060.1"/>
    <property type="molecule type" value="Genomic_DNA"/>
</dbReference>
<dbReference type="Pfam" id="PF03109">
    <property type="entry name" value="ABC1"/>
    <property type="match status" value="1"/>
</dbReference>
<evidence type="ECO:0000256" key="2">
    <source>
        <dbReference type="SAM" id="Phobius"/>
    </source>
</evidence>
<accession>A0A0S7XQE2</accession>
<dbReference type="PANTHER" id="PTHR10566:SF113">
    <property type="entry name" value="PROTEIN ACTIVITY OF BC1 COMPLEX KINASE 7, CHLOROPLASTIC"/>
    <property type="match status" value="1"/>
</dbReference>
<dbReference type="CDD" id="cd05121">
    <property type="entry name" value="ABC1_ADCK3-like"/>
    <property type="match status" value="1"/>
</dbReference>
<dbReference type="PANTHER" id="PTHR10566">
    <property type="entry name" value="CHAPERONE-ACTIVITY OF BC1 COMPLEX CABC1 -RELATED"/>
    <property type="match status" value="1"/>
</dbReference>
<dbReference type="InterPro" id="IPR004147">
    <property type="entry name" value="ABC1_dom"/>
</dbReference>
<proteinExistence type="inferred from homology"/>